<accession>X1NT48</accession>
<dbReference type="EMBL" id="BARV01042170">
    <property type="protein sequence ID" value="GAI46783.1"/>
    <property type="molecule type" value="Genomic_DNA"/>
</dbReference>
<organism evidence="1">
    <name type="scientific">marine sediment metagenome</name>
    <dbReference type="NCBI Taxonomy" id="412755"/>
    <lineage>
        <taxon>unclassified sequences</taxon>
        <taxon>metagenomes</taxon>
        <taxon>ecological metagenomes</taxon>
    </lineage>
</organism>
<feature type="non-terminal residue" evidence="1">
    <location>
        <position position="1"/>
    </location>
</feature>
<sequence>IGGLREGTINVPAGGRTMIRSGLVFGFGPGSITVTAGGASKIVSCFVLGPFVLRIGPYP</sequence>
<protein>
    <submittedName>
        <fullName evidence="1">Uncharacterized protein</fullName>
    </submittedName>
</protein>
<dbReference type="AlphaFoldDB" id="X1NT48"/>
<gene>
    <name evidence="1" type="ORF">S06H3_63537</name>
</gene>
<comment type="caution">
    <text evidence="1">The sequence shown here is derived from an EMBL/GenBank/DDBJ whole genome shotgun (WGS) entry which is preliminary data.</text>
</comment>
<reference evidence="1" key="1">
    <citation type="journal article" date="2014" name="Front. Microbiol.">
        <title>High frequency of phylogenetically diverse reductive dehalogenase-homologous genes in deep subseafloor sedimentary metagenomes.</title>
        <authorList>
            <person name="Kawai M."/>
            <person name="Futagami T."/>
            <person name="Toyoda A."/>
            <person name="Takaki Y."/>
            <person name="Nishi S."/>
            <person name="Hori S."/>
            <person name="Arai W."/>
            <person name="Tsubouchi T."/>
            <person name="Morono Y."/>
            <person name="Uchiyama I."/>
            <person name="Ito T."/>
            <person name="Fujiyama A."/>
            <person name="Inagaki F."/>
            <person name="Takami H."/>
        </authorList>
    </citation>
    <scope>NUCLEOTIDE SEQUENCE</scope>
    <source>
        <strain evidence="1">Expedition CK06-06</strain>
    </source>
</reference>
<proteinExistence type="predicted"/>
<evidence type="ECO:0000313" key="1">
    <source>
        <dbReference type="EMBL" id="GAI46783.1"/>
    </source>
</evidence>
<name>X1NT48_9ZZZZ</name>